<evidence type="ECO:0000313" key="2">
    <source>
        <dbReference type="Proteomes" id="UP000325755"/>
    </source>
</evidence>
<keyword evidence="2" id="KW-1185">Reference proteome</keyword>
<dbReference type="EMBL" id="CP044205">
    <property type="protein sequence ID" value="QFY43375.1"/>
    <property type="molecule type" value="Genomic_DNA"/>
</dbReference>
<reference evidence="1 2" key="1">
    <citation type="submission" date="2019-09" db="EMBL/GenBank/DDBJ databases">
        <title>Ecophysiology of the spiral-shaped methanotroph Methylospira mobilis as revealed by the complete genome sequence.</title>
        <authorList>
            <person name="Oshkin I.Y."/>
            <person name="Dedysh S.N."/>
            <person name="Miroshnikov K."/>
            <person name="Danilova O.V."/>
            <person name="Hakobyan A."/>
            <person name="Liesack W."/>
        </authorList>
    </citation>
    <scope>NUCLEOTIDE SEQUENCE [LARGE SCALE GENOMIC DNA]</scope>
    <source>
        <strain evidence="1 2">Shm1</strain>
    </source>
</reference>
<evidence type="ECO:0000313" key="1">
    <source>
        <dbReference type="EMBL" id="QFY43375.1"/>
    </source>
</evidence>
<accession>A0A5Q0BHM4</accession>
<name>A0A5Q0BHM4_9GAMM</name>
<dbReference type="KEGG" id="mmob:F6R98_12730"/>
<dbReference type="OrthoDB" id="7186922at2"/>
<sequence>MLSTKSIFKEIRANEAAFRLLLSIAAKGETQGGWENERIAALTEDQELARKVLRHGADETKHGLMFSKLLRKAGLDSVLVPTDADYCMLLERKGMGLSHTRLRQNHALTPDEFLQYLVHSKITEERASDEVNRLLAVFADDNELASTLRIIADDEINHLSYTHEELLKLSDSGVAQRENIAQMLRIYADTEIQVYRDVSLVFVTRMARLLGWSKTKQWLLRLGVMFIYHYEKTIGWRRLATLHQPERINAMGNDTAAAQTVLE</sequence>
<dbReference type="InParanoid" id="A0A5Q0BHM4"/>
<protein>
    <submittedName>
        <fullName evidence="1">Ferritin-like domain-containing protein</fullName>
    </submittedName>
</protein>
<gene>
    <name evidence="1" type="ORF">F6R98_12730</name>
</gene>
<dbReference type="CDD" id="cd00657">
    <property type="entry name" value="Ferritin_like"/>
    <property type="match status" value="1"/>
</dbReference>
<proteinExistence type="predicted"/>
<organism evidence="1 2">
    <name type="scientific">Candidatus Methylospira mobilis</name>
    <dbReference type="NCBI Taxonomy" id="1808979"/>
    <lineage>
        <taxon>Bacteria</taxon>
        <taxon>Pseudomonadati</taxon>
        <taxon>Pseudomonadota</taxon>
        <taxon>Gammaproteobacteria</taxon>
        <taxon>Methylococcales</taxon>
        <taxon>Methylococcaceae</taxon>
        <taxon>Candidatus Methylospira</taxon>
    </lineage>
</organism>
<dbReference type="AlphaFoldDB" id="A0A5Q0BHM4"/>
<dbReference type="InterPro" id="IPR009078">
    <property type="entry name" value="Ferritin-like_SF"/>
</dbReference>
<dbReference type="RefSeq" id="WP_153249357.1">
    <property type="nucleotide sequence ID" value="NZ_CP044205.1"/>
</dbReference>
<dbReference type="SUPFAM" id="SSF47240">
    <property type="entry name" value="Ferritin-like"/>
    <property type="match status" value="1"/>
</dbReference>
<dbReference type="Proteomes" id="UP000325755">
    <property type="component" value="Chromosome"/>
</dbReference>